<dbReference type="InterPro" id="IPR026950">
    <property type="entry name" value="Caps_assemb_Wzi"/>
</dbReference>
<accession>A0A538TPK2</accession>
<evidence type="ECO:0000313" key="2">
    <source>
        <dbReference type="Proteomes" id="UP000317691"/>
    </source>
</evidence>
<dbReference type="Pfam" id="PF14052">
    <property type="entry name" value="Caps_assemb_Wzi"/>
    <property type="match status" value="1"/>
</dbReference>
<gene>
    <name evidence="1" type="ORF">E6K79_04330</name>
</gene>
<proteinExistence type="predicted"/>
<reference evidence="1 2" key="1">
    <citation type="journal article" date="2019" name="Nat. Microbiol.">
        <title>Mediterranean grassland soil C-N compound turnover is dependent on rainfall and depth, and is mediated by genomically divergent microorganisms.</title>
        <authorList>
            <person name="Diamond S."/>
            <person name="Andeer P.F."/>
            <person name="Li Z."/>
            <person name="Crits-Christoph A."/>
            <person name="Burstein D."/>
            <person name="Anantharaman K."/>
            <person name="Lane K.R."/>
            <person name="Thomas B.C."/>
            <person name="Pan C."/>
            <person name="Northen T.R."/>
            <person name="Banfield J.F."/>
        </authorList>
    </citation>
    <scope>NUCLEOTIDE SEQUENCE [LARGE SCALE GENOMIC DNA]</scope>
    <source>
        <strain evidence="1">WS_9</strain>
    </source>
</reference>
<dbReference type="Gene3D" id="2.40.160.130">
    <property type="entry name" value="Capsule assembly protein Wzi"/>
    <property type="match status" value="1"/>
</dbReference>
<comment type="caution">
    <text evidence="1">The sequence shown here is derived from an EMBL/GenBank/DDBJ whole genome shotgun (WGS) entry which is preliminary data.</text>
</comment>
<protein>
    <submittedName>
        <fullName evidence="1">Capsule assembly Wzi family protein</fullName>
    </submittedName>
</protein>
<organism evidence="1 2">
    <name type="scientific">Eiseniibacteriota bacterium</name>
    <dbReference type="NCBI Taxonomy" id="2212470"/>
    <lineage>
        <taxon>Bacteria</taxon>
        <taxon>Candidatus Eiseniibacteriota</taxon>
    </lineage>
</organism>
<evidence type="ECO:0000313" key="1">
    <source>
        <dbReference type="EMBL" id="TMQ65563.1"/>
    </source>
</evidence>
<dbReference type="InterPro" id="IPR038636">
    <property type="entry name" value="Wzi_sf"/>
</dbReference>
<name>A0A538TPK2_UNCEI</name>
<sequence>MDTDGGQVPNFNGRPWRHGWTGDERNAYLLVQLGAADVLLGREDLRWGASEKSTLLLSSYAPPFDQIGLRVHVGAVTASSFFSSLDDMTLDAPVAEAPGDTIPAGTKILRHISGHRIRWQVSHTVALGVAETVVYGGKDRGLEAEYTIPVSIYYAGQWNKGKNDNALLSFTGELRPIPSMELYGELMIDDVQFEHKSPADKEPFEGGFLLGQRFYNPFGLDGGLLRIEWAKVQPFTYNQVLPWNRYIYQGQPIGFDLGSDAQAIDVEFRHWASEKITWSMAYRLEERGQTRLTDPWPVPITGPDSLNSFPEFDHVPTGTVERRNKISSELWIHPRPGIDLRLGGGYVDVKNLENVKGDGRVEWFFQGSLRLNWSGWLRPGGD</sequence>
<dbReference type="Proteomes" id="UP000317691">
    <property type="component" value="Unassembled WGS sequence"/>
</dbReference>
<dbReference type="EMBL" id="VBOZ01000012">
    <property type="protein sequence ID" value="TMQ65563.1"/>
    <property type="molecule type" value="Genomic_DNA"/>
</dbReference>
<dbReference type="AlphaFoldDB" id="A0A538TPK2"/>